<keyword evidence="3" id="KW-1185">Reference proteome</keyword>
<dbReference type="EMBL" id="CP047045">
    <property type="protein sequence ID" value="QGZ96895.1"/>
    <property type="molecule type" value="Genomic_DNA"/>
</dbReference>
<evidence type="ECO:0000313" key="3">
    <source>
        <dbReference type="Proteomes" id="UP000431269"/>
    </source>
</evidence>
<dbReference type="Proteomes" id="UP000431269">
    <property type="component" value="Chromosome"/>
</dbReference>
<keyword evidence="1" id="KW-0732">Signal</keyword>
<name>A0A6I6MN05_9CAUL</name>
<dbReference type="AlphaFoldDB" id="A0A6I6MN05"/>
<proteinExistence type="predicted"/>
<evidence type="ECO:0000256" key="1">
    <source>
        <dbReference type="SAM" id="SignalP"/>
    </source>
</evidence>
<dbReference type="RefSeq" id="WP_158767655.1">
    <property type="nucleotide sequence ID" value="NZ_CP047045.1"/>
</dbReference>
<feature type="chain" id="PRO_5026278808" evidence="1">
    <location>
        <begin position="25"/>
        <end position="187"/>
    </location>
</feature>
<accession>A0A6I6MN05</accession>
<evidence type="ECO:0000313" key="2">
    <source>
        <dbReference type="EMBL" id="QGZ96895.1"/>
    </source>
</evidence>
<feature type="signal peptide" evidence="1">
    <location>
        <begin position="1"/>
        <end position="24"/>
    </location>
</feature>
<organism evidence="2 3">
    <name type="scientific">Terricaulis silvestris</name>
    <dbReference type="NCBI Taxonomy" id="2686094"/>
    <lineage>
        <taxon>Bacteria</taxon>
        <taxon>Pseudomonadati</taxon>
        <taxon>Pseudomonadota</taxon>
        <taxon>Alphaproteobacteria</taxon>
        <taxon>Caulobacterales</taxon>
        <taxon>Caulobacteraceae</taxon>
        <taxon>Terricaulis</taxon>
    </lineage>
</organism>
<gene>
    <name evidence="2" type="ORF">DSM104635_03760</name>
</gene>
<reference evidence="3" key="1">
    <citation type="submission" date="2019-12" db="EMBL/GenBank/DDBJ databases">
        <title>Complete genome of Terracaulis silvestris 0127_4.</title>
        <authorList>
            <person name="Vieira S."/>
            <person name="Riedel T."/>
            <person name="Sproer C."/>
            <person name="Pascual J."/>
            <person name="Boedeker C."/>
            <person name="Overmann J."/>
        </authorList>
    </citation>
    <scope>NUCLEOTIDE SEQUENCE [LARGE SCALE GENOMIC DNA]</scope>
    <source>
        <strain evidence="3">0127_4</strain>
    </source>
</reference>
<protein>
    <submittedName>
        <fullName evidence="2">Uncharacterized protein</fullName>
    </submittedName>
</protein>
<dbReference type="KEGG" id="tsv:DSM104635_03760"/>
<sequence>MSRFESAIAFMMLAMFVTPTAASAQVSVEQVATGFVQAVTLCAKAQAQGVGIAGLAELDRALVAEGNASTRQFTQTPDGRPAWDVLSGRGIVAISEPSERECNVMAYGPRVAPTFAQVAEALMSPSVGYAEREVAQTPEAIVREFNRDGASGPVRVRLDGGEPGMPGRTFRFPMLMAFVSATPAVSP</sequence>